<organism evidence="1 2">
    <name type="scientific">Catharanthus roseus</name>
    <name type="common">Madagascar periwinkle</name>
    <name type="synonym">Vinca rosea</name>
    <dbReference type="NCBI Taxonomy" id="4058"/>
    <lineage>
        <taxon>Eukaryota</taxon>
        <taxon>Viridiplantae</taxon>
        <taxon>Streptophyta</taxon>
        <taxon>Embryophyta</taxon>
        <taxon>Tracheophyta</taxon>
        <taxon>Spermatophyta</taxon>
        <taxon>Magnoliopsida</taxon>
        <taxon>eudicotyledons</taxon>
        <taxon>Gunneridae</taxon>
        <taxon>Pentapetalae</taxon>
        <taxon>asterids</taxon>
        <taxon>lamiids</taxon>
        <taxon>Gentianales</taxon>
        <taxon>Apocynaceae</taxon>
        <taxon>Rauvolfioideae</taxon>
        <taxon>Vinceae</taxon>
        <taxon>Catharanthinae</taxon>
        <taxon>Catharanthus</taxon>
    </lineage>
</organism>
<keyword evidence="2" id="KW-1185">Reference proteome</keyword>
<sequence length="548" mass="62754">MDDYEDFIEENIGLELVNCTKETTIKVNTYLIVTRYLSSRTSDRRLYITLGCERGGTNKPRKKPVVDDEEKEVQVKRQGPYRTKKCGCLFKLKGEQMAMCENWCYLQIDCLGIQHATVGSGRDDPDWKLNALKTKWKSRPNFLHYLFNNWLNPFAHKFVRCWTKSHMHFGVETTNRTESEHSVLKLWLSTCYGDLDTVFLNIDSLIKGQIEDIKASLEFSKTKEKNNVKSNHIFYIDMDSEMRSYTDLLHQISTGLISKVREMHRLVKGVLNSVLPEDPGVTLTSPPETAVTKGRKKTNSKKKRQIQKSSGSGFGFGTGTGSRSWPGSGSGSGSHRRGRPPRAPRERGRGRNHGRSSLSTVINASPCSTFPCTNAFSAFIYPFISYWKNVIGDENCGNWVVADFVFGDEHQWPKVHRRMLYELEHSTNLYVNLVGSKVRVNELVHSNIGQWMNLYLNAFNLCVMPIAQLGSMTVLPLYSYLDCPGGTLVIGLLKEQRHFIQLQLNDMCPIPPLHIQWIHHRSEWVSNWTDSYQYRIADLNARVPRNIK</sequence>
<comment type="caution">
    <text evidence="1">The sequence shown here is derived from an EMBL/GenBank/DDBJ whole genome shotgun (WGS) entry which is preliminary data.</text>
</comment>
<accession>A0ACC0B4E9</accession>
<evidence type="ECO:0000313" key="2">
    <source>
        <dbReference type="Proteomes" id="UP001060085"/>
    </source>
</evidence>
<gene>
    <name evidence="1" type="ORF">M9H77_17351</name>
</gene>
<name>A0ACC0B4E9_CATRO</name>
<dbReference type="EMBL" id="CM044704">
    <property type="protein sequence ID" value="KAI5667498.1"/>
    <property type="molecule type" value="Genomic_DNA"/>
</dbReference>
<evidence type="ECO:0000313" key="1">
    <source>
        <dbReference type="EMBL" id="KAI5667498.1"/>
    </source>
</evidence>
<proteinExistence type="predicted"/>
<reference evidence="2" key="1">
    <citation type="journal article" date="2023" name="Nat. Plants">
        <title>Single-cell RNA sequencing provides a high-resolution roadmap for understanding the multicellular compartmentation of specialized metabolism.</title>
        <authorList>
            <person name="Sun S."/>
            <person name="Shen X."/>
            <person name="Li Y."/>
            <person name="Li Y."/>
            <person name="Wang S."/>
            <person name="Li R."/>
            <person name="Zhang H."/>
            <person name="Shen G."/>
            <person name="Guo B."/>
            <person name="Wei J."/>
            <person name="Xu J."/>
            <person name="St-Pierre B."/>
            <person name="Chen S."/>
            <person name="Sun C."/>
        </authorList>
    </citation>
    <scope>NUCLEOTIDE SEQUENCE [LARGE SCALE GENOMIC DNA]</scope>
</reference>
<protein>
    <submittedName>
        <fullName evidence="1">Uncharacterized protein</fullName>
    </submittedName>
</protein>
<dbReference type="Proteomes" id="UP001060085">
    <property type="component" value="Linkage Group LG04"/>
</dbReference>